<dbReference type="PANTHER" id="PTHR43791:SF59">
    <property type="entry name" value="TRANSPORTER, PUTATIVE (AFU_ORTHOLOGUE AFUA_1G06550)-RELATED"/>
    <property type="match status" value="1"/>
</dbReference>
<evidence type="ECO:0000256" key="4">
    <source>
        <dbReference type="ARBA" id="ARBA00022989"/>
    </source>
</evidence>
<feature type="transmembrane region" description="Helical" evidence="8">
    <location>
        <begin position="470"/>
        <end position="491"/>
    </location>
</feature>
<feature type="transmembrane region" description="Helical" evidence="8">
    <location>
        <begin position="150"/>
        <end position="169"/>
    </location>
</feature>
<keyword evidence="11" id="KW-1185">Reference proteome</keyword>
<protein>
    <submittedName>
        <fullName evidence="10">Major facilitator superfamily domain-containing protein</fullName>
    </submittedName>
</protein>
<dbReference type="PANTHER" id="PTHR43791">
    <property type="entry name" value="PERMEASE-RELATED"/>
    <property type="match status" value="1"/>
</dbReference>
<evidence type="ECO:0000313" key="10">
    <source>
        <dbReference type="EMBL" id="KAK4032265.1"/>
    </source>
</evidence>
<evidence type="ECO:0000256" key="7">
    <source>
        <dbReference type="SAM" id="MobiDB-lite"/>
    </source>
</evidence>
<dbReference type="Gene3D" id="1.20.1250.20">
    <property type="entry name" value="MFS general substrate transporter like domains"/>
    <property type="match status" value="2"/>
</dbReference>
<dbReference type="PROSITE" id="PS50850">
    <property type="entry name" value="MFS"/>
    <property type="match status" value="1"/>
</dbReference>
<keyword evidence="4 8" id="KW-1133">Transmembrane helix</keyword>
<dbReference type="AlphaFoldDB" id="A0AAN6SM73"/>
<dbReference type="InterPro" id="IPR011701">
    <property type="entry name" value="MFS"/>
</dbReference>
<dbReference type="FunFam" id="1.20.1250.20:FF:000064">
    <property type="entry name" value="MFS allantoate transporter"/>
    <property type="match status" value="1"/>
</dbReference>
<evidence type="ECO:0000256" key="5">
    <source>
        <dbReference type="ARBA" id="ARBA00023136"/>
    </source>
</evidence>
<comment type="subcellular location">
    <subcellularLocation>
        <location evidence="1">Membrane</location>
        <topology evidence="1">Multi-pass membrane protein</topology>
    </subcellularLocation>
</comment>
<evidence type="ECO:0000256" key="8">
    <source>
        <dbReference type="SAM" id="Phobius"/>
    </source>
</evidence>
<evidence type="ECO:0000313" key="11">
    <source>
        <dbReference type="Proteomes" id="UP001303115"/>
    </source>
</evidence>
<feature type="domain" description="Major facilitator superfamily (MFS) profile" evidence="9">
    <location>
        <begin position="83"/>
        <end position="499"/>
    </location>
</feature>
<dbReference type="Proteomes" id="UP001303115">
    <property type="component" value="Unassembled WGS sequence"/>
</dbReference>
<evidence type="ECO:0000256" key="1">
    <source>
        <dbReference type="ARBA" id="ARBA00004141"/>
    </source>
</evidence>
<evidence type="ECO:0000259" key="9">
    <source>
        <dbReference type="PROSITE" id="PS50850"/>
    </source>
</evidence>
<feature type="transmembrane region" description="Helical" evidence="8">
    <location>
        <begin position="175"/>
        <end position="200"/>
    </location>
</feature>
<dbReference type="InterPro" id="IPR020846">
    <property type="entry name" value="MFS_dom"/>
</dbReference>
<keyword evidence="2" id="KW-0813">Transport</keyword>
<feature type="transmembrane region" description="Helical" evidence="8">
    <location>
        <begin position="212"/>
        <end position="231"/>
    </location>
</feature>
<keyword evidence="5 8" id="KW-0472">Membrane</keyword>
<gene>
    <name evidence="10" type="ORF">C8A01DRAFT_50907</name>
</gene>
<dbReference type="Pfam" id="PF07690">
    <property type="entry name" value="MFS_1"/>
    <property type="match status" value="1"/>
</dbReference>
<comment type="similarity">
    <text evidence="6">Belongs to the major facilitator superfamily. Allantoate permease family.</text>
</comment>
<feature type="transmembrane region" description="Helical" evidence="8">
    <location>
        <begin position="375"/>
        <end position="395"/>
    </location>
</feature>
<evidence type="ECO:0000256" key="2">
    <source>
        <dbReference type="ARBA" id="ARBA00022448"/>
    </source>
</evidence>
<dbReference type="EMBL" id="MU854629">
    <property type="protein sequence ID" value="KAK4032265.1"/>
    <property type="molecule type" value="Genomic_DNA"/>
</dbReference>
<name>A0AAN6SM73_9PEZI</name>
<dbReference type="SUPFAM" id="SSF103473">
    <property type="entry name" value="MFS general substrate transporter"/>
    <property type="match status" value="1"/>
</dbReference>
<feature type="transmembrane region" description="Helical" evidence="8">
    <location>
        <begin position="407"/>
        <end position="426"/>
    </location>
</feature>
<feature type="region of interest" description="Disordered" evidence="7">
    <location>
        <begin position="1"/>
        <end position="40"/>
    </location>
</feature>
<feature type="transmembrane region" description="Helical" evidence="8">
    <location>
        <begin position="312"/>
        <end position="335"/>
    </location>
</feature>
<organism evidence="10 11">
    <name type="scientific">Parachaetomium inaequale</name>
    <dbReference type="NCBI Taxonomy" id="2588326"/>
    <lineage>
        <taxon>Eukaryota</taxon>
        <taxon>Fungi</taxon>
        <taxon>Dikarya</taxon>
        <taxon>Ascomycota</taxon>
        <taxon>Pezizomycotina</taxon>
        <taxon>Sordariomycetes</taxon>
        <taxon>Sordariomycetidae</taxon>
        <taxon>Sordariales</taxon>
        <taxon>Chaetomiaceae</taxon>
        <taxon>Parachaetomium</taxon>
    </lineage>
</organism>
<reference evidence="11" key="1">
    <citation type="journal article" date="2023" name="Mol. Phylogenet. Evol.">
        <title>Genome-scale phylogeny and comparative genomics of the fungal order Sordariales.</title>
        <authorList>
            <person name="Hensen N."/>
            <person name="Bonometti L."/>
            <person name="Westerberg I."/>
            <person name="Brannstrom I.O."/>
            <person name="Guillou S."/>
            <person name="Cros-Aarteil S."/>
            <person name="Calhoun S."/>
            <person name="Haridas S."/>
            <person name="Kuo A."/>
            <person name="Mondo S."/>
            <person name="Pangilinan J."/>
            <person name="Riley R."/>
            <person name="LaButti K."/>
            <person name="Andreopoulos B."/>
            <person name="Lipzen A."/>
            <person name="Chen C."/>
            <person name="Yan M."/>
            <person name="Daum C."/>
            <person name="Ng V."/>
            <person name="Clum A."/>
            <person name="Steindorff A."/>
            <person name="Ohm R.A."/>
            <person name="Martin F."/>
            <person name="Silar P."/>
            <person name="Natvig D.O."/>
            <person name="Lalanne C."/>
            <person name="Gautier V."/>
            <person name="Ament-Velasquez S.L."/>
            <person name="Kruys A."/>
            <person name="Hutchinson M.I."/>
            <person name="Powell A.J."/>
            <person name="Barry K."/>
            <person name="Miller A.N."/>
            <person name="Grigoriev I.V."/>
            <person name="Debuchy R."/>
            <person name="Gladieux P."/>
            <person name="Hiltunen Thoren M."/>
            <person name="Johannesson H."/>
        </authorList>
    </citation>
    <scope>NUCLEOTIDE SEQUENCE [LARGE SCALE GENOMIC DNA]</scope>
    <source>
        <strain evidence="11">CBS 284.82</strain>
    </source>
</reference>
<evidence type="ECO:0000256" key="6">
    <source>
        <dbReference type="ARBA" id="ARBA00037968"/>
    </source>
</evidence>
<feature type="transmembrane region" description="Helical" evidence="8">
    <location>
        <begin position="243"/>
        <end position="263"/>
    </location>
</feature>
<feature type="compositionally biased region" description="Basic and acidic residues" evidence="7">
    <location>
        <begin position="1"/>
        <end position="24"/>
    </location>
</feature>
<sequence length="556" mass="61620">MANNKDKADSAQVERAELDRDVEASAHNSVADQDAVEPVSNRTKTAYPRGFDKATEFLKQADHQVAVTHGDSRRVAKLIDWRILPILLFIYCLQSLDKNTLSYAAVFGLIADTGLEGDQYSWLGSVVYLAQLVFQPLVAYILVKFPIGKFLAVMVFAWGAILCGMTAAHNFTGLLISRLVLGIFESAVAPTFVAIVQMWYRRREQTKRNAAWYAMLGVVNIIGSLLTYGLGHINSSVLHSYQIIFLFCGALTVAWSIVTFIFMPDSPMTAKFLKADDKLIAIERLRMNQQGIGSGVWKWEHVWEAMLDLKTWLWFFIMFIISIPSGGISTFGPLIIESFGFDRFTTILFNIPFGAVQMIATLGGAWLADKIRMKAPVLLLLCLLPIAGCSILLAVGRAASDRAVLLFGYYIISVYPGISPLIYSWSGQNTGGDTKRKVTTAMLFIGSNAGNVIGPLLFRPDEKPRYTRGLTANLVLFIALAVLVALGALLIKFLNVKHAKARVALGKPEKIVDLSMVDNREIEDDDDVLNQATDNVGERGFEDLTDLKNEDFIYVY</sequence>
<dbReference type="InterPro" id="IPR036259">
    <property type="entry name" value="MFS_trans_sf"/>
</dbReference>
<feature type="transmembrane region" description="Helical" evidence="8">
    <location>
        <begin position="83"/>
        <end position="110"/>
    </location>
</feature>
<accession>A0AAN6SM73</accession>
<keyword evidence="3 8" id="KW-0812">Transmembrane</keyword>
<dbReference type="GO" id="GO:0016020">
    <property type="term" value="C:membrane"/>
    <property type="evidence" value="ECO:0007669"/>
    <property type="project" value="UniProtKB-SubCell"/>
</dbReference>
<proteinExistence type="inferred from homology"/>
<feature type="transmembrane region" description="Helical" evidence="8">
    <location>
        <begin position="438"/>
        <end position="458"/>
    </location>
</feature>
<feature type="transmembrane region" description="Helical" evidence="8">
    <location>
        <begin position="347"/>
        <end position="368"/>
    </location>
</feature>
<feature type="transmembrane region" description="Helical" evidence="8">
    <location>
        <begin position="122"/>
        <end position="143"/>
    </location>
</feature>
<evidence type="ECO:0000256" key="3">
    <source>
        <dbReference type="ARBA" id="ARBA00022692"/>
    </source>
</evidence>
<dbReference type="GO" id="GO:0022857">
    <property type="term" value="F:transmembrane transporter activity"/>
    <property type="evidence" value="ECO:0007669"/>
    <property type="project" value="InterPro"/>
</dbReference>
<comment type="caution">
    <text evidence="10">The sequence shown here is derived from an EMBL/GenBank/DDBJ whole genome shotgun (WGS) entry which is preliminary data.</text>
</comment>